<proteinExistence type="predicted"/>
<comment type="caution">
    <text evidence="3">The sequence shown here is derived from an EMBL/GenBank/DDBJ whole genome shotgun (WGS) entry which is preliminary data.</text>
</comment>
<keyword evidence="4" id="KW-1185">Reference proteome</keyword>
<reference evidence="3 4" key="1">
    <citation type="journal article" date="2023" name="IScience">
        <title>Expanded male sex-determining region conserved during the evolution of homothallism in the green alga Volvox.</title>
        <authorList>
            <person name="Yamamoto K."/>
            <person name="Matsuzaki R."/>
            <person name="Mahakham W."/>
            <person name="Heman W."/>
            <person name="Sekimoto H."/>
            <person name="Kawachi M."/>
            <person name="Minakuchi Y."/>
            <person name="Toyoda A."/>
            <person name="Nozaki H."/>
        </authorList>
    </citation>
    <scope>NUCLEOTIDE SEQUENCE [LARGE SCALE GENOMIC DNA]</scope>
    <source>
        <strain evidence="3 4">NIES-4468</strain>
    </source>
</reference>
<keyword evidence="1" id="KW-0732">Signal</keyword>
<feature type="domain" description="Peptidase M11 gametolysin" evidence="2">
    <location>
        <begin position="82"/>
        <end position="358"/>
    </location>
</feature>
<feature type="chain" id="PRO_5045831769" description="Peptidase M11 gametolysin domain-containing protein" evidence="1">
    <location>
        <begin position="33"/>
        <end position="401"/>
    </location>
</feature>
<feature type="signal peptide" evidence="1">
    <location>
        <begin position="1"/>
        <end position="32"/>
    </location>
</feature>
<accession>A0ABQ5SHF1</accession>
<protein>
    <recommendedName>
        <fullName evidence="2">Peptidase M11 gametolysin domain-containing protein</fullName>
    </recommendedName>
</protein>
<name>A0ABQ5SHF1_9CHLO</name>
<evidence type="ECO:0000259" key="2">
    <source>
        <dbReference type="Pfam" id="PF05548"/>
    </source>
</evidence>
<dbReference type="EMBL" id="BSDZ01000086">
    <property type="protein sequence ID" value="GLI69372.1"/>
    <property type="molecule type" value="Genomic_DNA"/>
</dbReference>
<dbReference type="Pfam" id="PF05548">
    <property type="entry name" value="Peptidase_M11"/>
    <property type="match status" value="1"/>
</dbReference>
<evidence type="ECO:0000313" key="3">
    <source>
        <dbReference type="EMBL" id="GLI69372.1"/>
    </source>
</evidence>
<gene>
    <name evidence="3" type="ORF">VaNZ11_013965</name>
</gene>
<evidence type="ECO:0000256" key="1">
    <source>
        <dbReference type="SAM" id="SignalP"/>
    </source>
</evidence>
<dbReference type="Proteomes" id="UP001165090">
    <property type="component" value="Unassembled WGS sequence"/>
</dbReference>
<evidence type="ECO:0000313" key="4">
    <source>
        <dbReference type="Proteomes" id="UP001165090"/>
    </source>
</evidence>
<dbReference type="InterPro" id="IPR008752">
    <property type="entry name" value="Peptidase_M11"/>
</dbReference>
<sequence length="401" mass="43828">MGPLPLQRAAARTSVIPIVTLVLLLAIGPTAARSSGRLRKRILLQDCTADPKMPTNCTKISRADVSRAAASVARVGTETTLRLLVMVVSYMASPSCGARSGASVDDVRYAYTNELGYMNFLRNCSYGQVTYSNVTVISTPVPCTRYLDQCDASNISFTAKASAESQYGPGFTSSYSRYAYVLPEGLKTTCGWVGLAELPGTKAWYTSDEDGIFNKGTVLQESLHNFGIYHSRRYDVYQDNSTSMGMGKSCPSAPELRRLGWASPLAQLNSSTFPTRTFKAFTLPATYVTSEGNMIWIQPDWLLPKPYTKNLYLALRMQGGGDRDLLDEFDGKVSVHEVDKDMDNSQAITSDPQLSMLGTIGPSSPPVDLMVYRLSIRIGALVGNTITVNVCRFDKKPVECK</sequence>
<organism evidence="3 4">
    <name type="scientific">Volvox africanus</name>
    <dbReference type="NCBI Taxonomy" id="51714"/>
    <lineage>
        <taxon>Eukaryota</taxon>
        <taxon>Viridiplantae</taxon>
        <taxon>Chlorophyta</taxon>
        <taxon>core chlorophytes</taxon>
        <taxon>Chlorophyceae</taxon>
        <taxon>CS clade</taxon>
        <taxon>Chlamydomonadales</taxon>
        <taxon>Volvocaceae</taxon>
        <taxon>Volvox</taxon>
    </lineage>
</organism>